<dbReference type="GO" id="GO:0046872">
    <property type="term" value="F:metal ion binding"/>
    <property type="evidence" value="ECO:0007669"/>
    <property type="project" value="UniProtKB-KW"/>
</dbReference>
<comment type="similarity">
    <text evidence="3">Belongs to the Nudix hydrolase family. NudC subfamily.</text>
</comment>
<protein>
    <recommendedName>
        <fullName evidence="4">NAD(+) diphosphatase</fullName>
        <ecNumber evidence="4">3.6.1.22</ecNumber>
    </recommendedName>
</protein>
<keyword evidence="12" id="KW-1185">Reference proteome</keyword>
<dbReference type="InterPro" id="IPR015797">
    <property type="entry name" value="NUDIX_hydrolase-like_dom_sf"/>
</dbReference>
<dbReference type="GO" id="GO:0019677">
    <property type="term" value="P:NAD+ catabolic process"/>
    <property type="evidence" value="ECO:0007669"/>
    <property type="project" value="TreeGrafter"/>
</dbReference>
<dbReference type="AlphaFoldDB" id="A0A3Q9FQF9"/>
<evidence type="ECO:0000256" key="5">
    <source>
        <dbReference type="ARBA" id="ARBA00022723"/>
    </source>
</evidence>
<dbReference type="GO" id="GO:0110153">
    <property type="term" value="F:RNA NAD-cap (NMN-forming) hydrolase activity"/>
    <property type="evidence" value="ECO:0007669"/>
    <property type="project" value="RHEA"/>
</dbReference>
<evidence type="ECO:0000256" key="6">
    <source>
        <dbReference type="ARBA" id="ARBA00022801"/>
    </source>
</evidence>
<evidence type="ECO:0000256" key="9">
    <source>
        <dbReference type="ARBA" id="ARBA00023679"/>
    </source>
</evidence>
<sequence length="305" mass="34836">MSFEKRVDLRQDLDFRNKVLESKQTKVYAVWRNCNLITEVNGLYKPLEVTLNDKLVDNADQIIFLGRRDEVDLIGVDFSSLEKENLKKILLEGEFLNMLEERSLLTITEAPLMAYTRGLMHWNKNSKFCGKCGSFTNSEDFGHTRRCNNNACNKIHYPRLEPAIIVLVERINKDGVKECLLGRHVRIPDFWTTLAGFVDFGEQIEEAVSREISEEVGIEVDSIQYIKSQPWPFPSSLMLGFTANATTSKIKVDPLELIEADWFSAQKLSKGIKEGTIIIPGKASIAYQLINTWLSKEGFDSDYNI</sequence>
<keyword evidence="6 11" id="KW-0378">Hydrolase</keyword>
<gene>
    <name evidence="11" type="ORF">EI427_25485</name>
</gene>
<dbReference type="EC" id="3.6.1.22" evidence="4"/>
<feature type="domain" description="Nudix hydrolase" evidence="10">
    <location>
        <begin position="158"/>
        <end position="291"/>
    </location>
</feature>
<dbReference type="Gene3D" id="3.90.79.20">
    <property type="match status" value="1"/>
</dbReference>
<comment type="cofactor">
    <cofactor evidence="2">
        <name>Zn(2+)</name>
        <dbReference type="ChEBI" id="CHEBI:29105"/>
    </cofactor>
</comment>
<comment type="cofactor">
    <cofactor evidence="1">
        <name>Mg(2+)</name>
        <dbReference type="ChEBI" id="CHEBI:18420"/>
    </cofactor>
</comment>
<keyword evidence="7" id="KW-0460">Magnesium</keyword>
<accession>A0A3Q9FQF9</accession>
<keyword evidence="5" id="KW-0479">Metal-binding</keyword>
<evidence type="ECO:0000259" key="10">
    <source>
        <dbReference type="PROSITE" id="PS51462"/>
    </source>
</evidence>
<dbReference type="GO" id="GO:0035529">
    <property type="term" value="F:NADH pyrophosphatase activity"/>
    <property type="evidence" value="ECO:0007669"/>
    <property type="project" value="TreeGrafter"/>
</dbReference>
<dbReference type="Gene3D" id="3.90.79.10">
    <property type="entry name" value="Nucleoside Triphosphate Pyrophosphohydrolase"/>
    <property type="match status" value="1"/>
</dbReference>
<comment type="catalytic activity">
    <reaction evidence="9">
        <text>a 5'-end NAD(+)-phospho-ribonucleoside in mRNA + H2O = a 5'-end phospho-adenosine-phospho-ribonucleoside in mRNA + beta-nicotinamide D-ribonucleotide + 2 H(+)</text>
        <dbReference type="Rhea" id="RHEA:60876"/>
        <dbReference type="Rhea" id="RHEA-COMP:15698"/>
        <dbReference type="Rhea" id="RHEA-COMP:15719"/>
        <dbReference type="ChEBI" id="CHEBI:14649"/>
        <dbReference type="ChEBI" id="CHEBI:15377"/>
        <dbReference type="ChEBI" id="CHEBI:15378"/>
        <dbReference type="ChEBI" id="CHEBI:144029"/>
        <dbReference type="ChEBI" id="CHEBI:144051"/>
    </reaction>
    <physiologicalReaction direction="left-to-right" evidence="9">
        <dbReference type="Rhea" id="RHEA:60877"/>
    </physiologicalReaction>
</comment>
<evidence type="ECO:0000313" key="11">
    <source>
        <dbReference type="EMBL" id="AZQ65569.1"/>
    </source>
</evidence>
<dbReference type="Pfam" id="PF00293">
    <property type="entry name" value="NUDIX"/>
    <property type="match status" value="1"/>
</dbReference>
<dbReference type="RefSeq" id="WP_126620406.1">
    <property type="nucleotide sequence ID" value="NZ_CP034563.1"/>
</dbReference>
<evidence type="ECO:0000256" key="1">
    <source>
        <dbReference type="ARBA" id="ARBA00001946"/>
    </source>
</evidence>
<dbReference type="KEGG" id="fll:EI427_25485"/>
<organism evidence="11 12">
    <name type="scientific">Flammeovirga pectinis</name>
    <dbReference type="NCBI Taxonomy" id="2494373"/>
    <lineage>
        <taxon>Bacteria</taxon>
        <taxon>Pseudomonadati</taxon>
        <taxon>Bacteroidota</taxon>
        <taxon>Cytophagia</taxon>
        <taxon>Cytophagales</taxon>
        <taxon>Flammeovirgaceae</taxon>
        <taxon>Flammeovirga</taxon>
    </lineage>
</organism>
<dbReference type="InterPro" id="IPR000086">
    <property type="entry name" value="NUDIX_hydrolase_dom"/>
</dbReference>
<evidence type="ECO:0000256" key="8">
    <source>
        <dbReference type="ARBA" id="ARBA00023027"/>
    </source>
</evidence>
<dbReference type="InterPro" id="IPR020084">
    <property type="entry name" value="NUDIX_hydrolase_CS"/>
</dbReference>
<dbReference type="PANTHER" id="PTHR42904:SF6">
    <property type="entry name" value="NAD-CAPPED RNA HYDROLASE NUDT12"/>
    <property type="match status" value="1"/>
</dbReference>
<dbReference type="Proteomes" id="UP000267268">
    <property type="component" value="Chromosome 2"/>
</dbReference>
<evidence type="ECO:0000256" key="4">
    <source>
        <dbReference type="ARBA" id="ARBA00012381"/>
    </source>
</evidence>
<dbReference type="CDD" id="cd03429">
    <property type="entry name" value="NUDIX_NADH_pyrophosphatase_Nudt13"/>
    <property type="match status" value="1"/>
</dbReference>
<dbReference type="PROSITE" id="PS00893">
    <property type="entry name" value="NUDIX_BOX"/>
    <property type="match status" value="1"/>
</dbReference>
<dbReference type="InterPro" id="IPR050241">
    <property type="entry name" value="NAD-cap_RNA_hydrolase_NudC"/>
</dbReference>
<reference evidence="11 12" key="1">
    <citation type="submission" date="2018-12" db="EMBL/GenBank/DDBJ databases">
        <title>Flammeovirga pectinis sp. nov., isolated from the gut of the Korean scallop, Patinopecten yessoensis.</title>
        <authorList>
            <person name="Bae J.-W."/>
            <person name="Jeong Y.-S."/>
            <person name="Kang W."/>
        </authorList>
    </citation>
    <scope>NUCLEOTIDE SEQUENCE [LARGE SCALE GENOMIC DNA]</scope>
    <source>
        <strain evidence="11 12">L12M1</strain>
    </source>
</reference>
<evidence type="ECO:0000256" key="2">
    <source>
        <dbReference type="ARBA" id="ARBA00001947"/>
    </source>
</evidence>
<dbReference type="PANTHER" id="PTHR42904">
    <property type="entry name" value="NUDIX HYDROLASE, NUDC SUBFAMILY"/>
    <property type="match status" value="1"/>
</dbReference>
<dbReference type="SUPFAM" id="SSF55811">
    <property type="entry name" value="Nudix"/>
    <property type="match status" value="1"/>
</dbReference>
<keyword evidence="8" id="KW-0520">NAD</keyword>
<name>A0A3Q9FQF9_9BACT</name>
<proteinExistence type="inferred from homology"/>
<evidence type="ECO:0000256" key="7">
    <source>
        <dbReference type="ARBA" id="ARBA00022842"/>
    </source>
</evidence>
<evidence type="ECO:0000256" key="3">
    <source>
        <dbReference type="ARBA" id="ARBA00009595"/>
    </source>
</evidence>
<evidence type="ECO:0000313" key="12">
    <source>
        <dbReference type="Proteomes" id="UP000267268"/>
    </source>
</evidence>
<dbReference type="GO" id="GO:0005829">
    <property type="term" value="C:cytosol"/>
    <property type="evidence" value="ECO:0007669"/>
    <property type="project" value="TreeGrafter"/>
</dbReference>
<dbReference type="GO" id="GO:0006742">
    <property type="term" value="P:NADP+ catabolic process"/>
    <property type="evidence" value="ECO:0007669"/>
    <property type="project" value="TreeGrafter"/>
</dbReference>
<dbReference type="InterPro" id="IPR049734">
    <property type="entry name" value="NudC-like_C"/>
</dbReference>
<dbReference type="NCBIfam" id="NF001299">
    <property type="entry name" value="PRK00241.1"/>
    <property type="match status" value="1"/>
</dbReference>
<dbReference type="OrthoDB" id="9787476at2"/>
<dbReference type="EMBL" id="CP034563">
    <property type="protein sequence ID" value="AZQ65569.1"/>
    <property type="molecule type" value="Genomic_DNA"/>
</dbReference>
<dbReference type="PROSITE" id="PS51462">
    <property type="entry name" value="NUDIX"/>
    <property type="match status" value="1"/>
</dbReference>